<dbReference type="InterPro" id="IPR029060">
    <property type="entry name" value="PIN-like_dom_sf"/>
</dbReference>
<evidence type="ECO:0000313" key="3">
    <source>
        <dbReference type="Proteomes" id="UP000198711"/>
    </source>
</evidence>
<evidence type="ECO:0000259" key="1">
    <source>
        <dbReference type="Pfam" id="PF01850"/>
    </source>
</evidence>
<dbReference type="Gene3D" id="3.40.50.1010">
    <property type="entry name" value="5'-nuclease"/>
    <property type="match status" value="1"/>
</dbReference>
<name>A0A8X8LCU5_9BACT</name>
<accession>A0A8X8LCU5</accession>
<dbReference type="EMBL" id="FNNO01000001">
    <property type="protein sequence ID" value="SDW18426.1"/>
    <property type="molecule type" value="Genomic_DNA"/>
</dbReference>
<proteinExistence type="predicted"/>
<organism evidence="2 3">
    <name type="scientific">Hydrobacter penzbergensis</name>
    <dbReference type="NCBI Taxonomy" id="1235997"/>
    <lineage>
        <taxon>Bacteria</taxon>
        <taxon>Pseudomonadati</taxon>
        <taxon>Bacteroidota</taxon>
        <taxon>Chitinophagia</taxon>
        <taxon>Chitinophagales</taxon>
        <taxon>Chitinophagaceae</taxon>
        <taxon>Hydrobacter</taxon>
    </lineage>
</organism>
<evidence type="ECO:0000313" key="2">
    <source>
        <dbReference type="EMBL" id="SDW18426.1"/>
    </source>
</evidence>
<dbReference type="SUPFAM" id="SSF88723">
    <property type="entry name" value="PIN domain-like"/>
    <property type="match status" value="1"/>
</dbReference>
<dbReference type="InterPro" id="IPR002716">
    <property type="entry name" value="PIN_dom"/>
</dbReference>
<comment type="caution">
    <text evidence="2">The sequence shown here is derived from an EMBL/GenBank/DDBJ whole genome shotgun (WGS) entry which is preliminary data.</text>
</comment>
<protein>
    <submittedName>
        <fullName evidence="2">Predicted nucleic acid-binding protein, contains PIN domain</fullName>
    </submittedName>
</protein>
<feature type="domain" description="PIN" evidence="1">
    <location>
        <begin position="7"/>
        <end position="144"/>
    </location>
</feature>
<dbReference type="Pfam" id="PF01850">
    <property type="entry name" value="PIN"/>
    <property type="match status" value="1"/>
</dbReference>
<dbReference type="RefSeq" id="WP_092721588.1">
    <property type="nucleotide sequence ID" value="NZ_FNNO01000001.1"/>
</dbReference>
<gene>
    <name evidence="2" type="ORF">SAMN05444410_101449</name>
</gene>
<sequence>MEKLVGIDSHIFIWGIREVATSGQEDKIEKARKLIRWLSDKEYRLLLPTPMLAEILSAVPKEDRIKVSSLIDKKFIVAPFDVPAANKCAELLHNSFKNPELIQYKNDHAIPKQKMKYDCMIAAICIVRKVECIYSEDGDLSKFANGELQVKEIPLLSLPGVQTQMSFQ</sequence>
<keyword evidence="3" id="KW-1185">Reference proteome</keyword>
<dbReference type="AlphaFoldDB" id="A0A8X8LCU5"/>
<reference evidence="2 3" key="1">
    <citation type="submission" date="2016-10" db="EMBL/GenBank/DDBJ databases">
        <authorList>
            <person name="Varghese N."/>
            <person name="Submissions S."/>
        </authorList>
    </citation>
    <scope>NUCLEOTIDE SEQUENCE [LARGE SCALE GENOMIC DNA]</scope>
    <source>
        <strain evidence="2 3">DSM 25353</strain>
    </source>
</reference>
<dbReference type="Proteomes" id="UP000198711">
    <property type="component" value="Unassembled WGS sequence"/>
</dbReference>